<organism evidence="1">
    <name type="scientific">marine sediment metagenome</name>
    <dbReference type="NCBI Taxonomy" id="412755"/>
    <lineage>
        <taxon>unclassified sequences</taxon>
        <taxon>metagenomes</taxon>
        <taxon>ecological metagenomes</taxon>
    </lineage>
</organism>
<dbReference type="EMBL" id="BARS01014583">
    <property type="protein sequence ID" value="GAF94886.1"/>
    <property type="molecule type" value="Genomic_DNA"/>
</dbReference>
<evidence type="ECO:0000313" key="1">
    <source>
        <dbReference type="EMBL" id="GAF94886.1"/>
    </source>
</evidence>
<gene>
    <name evidence="1" type="ORF">S01H1_24465</name>
</gene>
<reference evidence="1" key="1">
    <citation type="journal article" date="2014" name="Front. Microbiol.">
        <title>High frequency of phylogenetically diverse reductive dehalogenase-homologous genes in deep subseafloor sedimentary metagenomes.</title>
        <authorList>
            <person name="Kawai M."/>
            <person name="Futagami T."/>
            <person name="Toyoda A."/>
            <person name="Takaki Y."/>
            <person name="Nishi S."/>
            <person name="Hori S."/>
            <person name="Arai W."/>
            <person name="Tsubouchi T."/>
            <person name="Morono Y."/>
            <person name="Uchiyama I."/>
            <person name="Ito T."/>
            <person name="Fujiyama A."/>
            <person name="Inagaki F."/>
            <person name="Takami H."/>
        </authorList>
    </citation>
    <scope>NUCLEOTIDE SEQUENCE</scope>
    <source>
        <strain evidence="1">Expedition CK06-06</strain>
    </source>
</reference>
<accession>X0U6A9</accession>
<dbReference type="AlphaFoldDB" id="X0U6A9"/>
<protein>
    <submittedName>
        <fullName evidence="1">Uncharacterized protein</fullName>
    </submittedName>
</protein>
<name>X0U6A9_9ZZZZ</name>
<proteinExistence type="predicted"/>
<comment type="caution">
    <text evidence="1">The sequence shown here is derived from an EMBL/GenBank/DDBJ whole genome shotgun (WGS) entry which is preliminary data.</text>
</comment>
<sequence>MLIVPRVVMMGGILAWETNKPFIEPSRSPMAMEIKIIIKIGIPG</sequence>
<feature type="non-terminal residue" evidence="1">
    <location>
        <position position="44"/>
    </location>
</feature>